<comment type="caution">
    <text evidence="1">The sequence shown here is derived from an EMBL/GenBank/DDBJ whole genome shotgun (WGS) entry which is preliminary data.</text>
</comment>
<reference evidence="1 2" key="1">
    <citation type="submission" date="2013-09" db="EMBL/GenBank/DDBJ databases">
        <title>Genome sequencing of Phaeobacter antarcticus sp. nov. SM1211.</title>
        <authorList>
            <person name="Zhang X.-Y."/>
            <person name="Liu C."/>
            <person name="Chen X.-L."/>
            <person name="Xie B.-B."/>
            <person name="Qin Q.-L."/>
            <person name="Rong J.-C."/>
            <person name="Zhang Y.-Z."/>
        </authorList>
    </citation>
    <scope>NUCLEOTIDE SEQUENCE [LARGE SCALE GENOMIC DNA]</scope>
    <source>
        <strain evidence="1 2">SM1211</strain>
    </source>
</reference>
<gene>
    <name evidence="1" type="ORF">P775_00965</name>
</gene>
<dbReference type="AlphaFoldDB" id="A0A2G8RKJ6"/>
<sequence>MAGTNTVLGAVSVFNSTATQIYITVNNGADRFLIFPAATATDWMPSAVRPPLSLCSYPAPGVIGVGPNYVSITPATAPGIANATIVVPTSVQTGDALQLYLAAESSDANMWMLLCNGEPVAGSVHIE</sequence>
<protein>
    <submittedName>
        <fullName evidence="1">Uncharacterized protein</fullName>
    </submittedName>
</protein>
<name>A0A2G8RKJ6_9RHOB</name>
<organism evidence="1 2">
    <name type="scientific">Puniceibacterium antarcticum</name>
    <dbReference type="NCBI Taxonomy" id="1206336"/>
    <lineage>
        <taxon>Bacteria</taxon>
        <taxon>Pseudomonadati</taxon>
        <taxon>Pseudomonadota</taxon>
        <taxon>Alphaproteobacteria</taxon>
        <taxon>Rhodobacterales</taxon>
        <taxon>Paracoccaceae</taxon>
        <taxon>Puniceibacterium</taxon>
    </lineage>
</organism>
<dbReference type="RefSeq" id="WP_099909196.1">
    <property type="nucleotide sequence ID" value="NZ_AWWI01000016.1"/>
</dbReference>
<dbReference type="Proteomes" id="UP000231259">
    <property type="component" value="Unassembled WGS sequence"/>
</dbReference>
<keyword evidence="2" id="KW-1185">Reference proteome</keyword>
<proteinExistence type="predicted"/>
<evidence type="ECO:0000313" key="2">
    <source>
        <dbReference type="Proteomes" id="UP000231259"/>
    </source>
</evidence>
<accession>A0A2G8RKJ6</accession>
<evidence type="ECO:0000313" key="1">
    <source>
        <dbReference type="EMBL" id="PIL22067.1"/>
    </source>
</evidence>
<dbReference type="EMBL" id="AWWI01000016">
    <property type="protein sequence ID" value="PIL22067.1"/>
    <property type="molecule type" value="Genomic_DNA"/>
</dbReference>